<dbReference type="AlphaFoldDB" id="A0A9N9C5L8"/>
<sequence>ESEVGELVTDEEKPFGASVNNNLGCDLGVDEGIDPVSFTISRRNAAATSAI</sequence>
<evidence type="ECO:0000313" key="2">
    <source>
        <dbReference type="Proteomes" id="UP000789396"/>
    </source>
</evidence>
<protein>
    <submittedName>
        <fullName evidence="1">3306_t:CDS:1</fullName>
    </submittedName>
</protein>
<comment type="caution">
    <text evidence="1">The sequence shown here is derived from an EMBL/GenBank/DDBJ whole genome shotgun (WGS) entry which is preliminary data.</text>
</comment>
<reference evidence="1" key="1">
    <citation type="submission" date="2021-06" db="EMBL/GenBank/DDBJ databases">
        <authorList>
            <person name="Kallberg Y."/>
            <person name="Tangrot J."/>
            <person name="Rosling A."/>
        </authorList>
    </citation>
    <scope>NUCLEOTIDE SEQUENCE</scope>
    <source>
        <strain evidence="1">IN212</strain>
    </source>
</reference>
<feature type="non-terminal residue" evidence="1">
    <location>
        <position position="1"/>
    </location>
</feature>
<keyword evidence="2" id="KW-1185">Reference proteome</keyword>
<dbReference type="EMBL" id="CAJVPZ010007638">
    <property type="protein sequence ID" value="CAG8588840.1"/>
    <property type="molecule type" value="Genomic_DNA"/>
</dbReference>
<dbReference type="Proteomes" id="UP000789396">
    <property type="component" value="Unassembled WGS sequence"/>
</dbReference>
<accession>A0A9N9C5L8</accession>
<organism evidence="1 2">
    <name type="scientific">Racocetra fulgida</name>
    <dbReference type="NCBI Taxonomy" id="60492"/>
    <lineage>
        <taxon>Eukaryota</taxon>
        <taxon>Fungi</taxon>
        <taxon>Fungi incertae sedis</taxon>
        <taxon>Mucoromycota</taxon>
        <taxon>Glomeromycotina</taxon>
        <taxon>Glomeromycetes</taxon>
        <taxon>Diversisporales</taxon>
        <taxon>Gigasporaceae</taxon>
        <taxon>Racocetra</taxon>
    </lineage>
</organism>
<gene>
    <name evidence="1" type="ORF">RFULGI_LOCUS6148</name>
</gene>
<name>A0A9N9C5L8_9GLOM</name>
<evidence type="ECO:0000313" key="1">
    <source>
        <dbReference type="EMBL" id="CAG8588840.1"/>
    </source>
</evidence>
<proteinExistence type="predicted"/>